<evidence type="ECO:0000256" key="5">
    <source>
        <dbReference type="ARBA" id="ARBA00022927"/>
    </source>
</evidence>
<comment type="subcellular location">
    <subcellularLocation>
        <location evidence="1">Membrane</location>
        <topology evidence="1">Single-pass membrane protein</topology>
    </subcellularLocation>
</comment>
<evidence type="ECO:0000256" key="1">
    <source>
        <dbReference type="ARBA" id="ARBA00004167"/>
    </source>
</evidence>
<evidence type="ECO:0000313" key="10">
    <source>
        <dbReference type="EMBL" id="CAB4610997.1"/>
    </source>
</evidence>
<dbReference type="GO" id="GO:0008320">
    <property type="term" value="F:protein transmembrane transporter activity"/>
    <property type="evidence" value="ECO:0007669"/>
    <property type="project" value="InterPro"/>
</dbReference>
<dbReference type="AlphaFoldDB" id="A0A6J6HC37"/>
<dbReference type="InterPro" id="IPR003369">
    <property type="entry name" value="TatA/B/E"/>
</dbReference>
<accession>A0A6J6HC37</accession>
<evidence type="ECO:0000256" key="9">
    <source>
        <dbReference type="SAM" id="MobiDB-lite"/>
    </source>
</evidence>
<keyword evidence="7" id="KW-0811">Translocation</keyword>
<dbReference type="NCBIfam" id="TIGR01410">
    <property type="entry name" value="tatB"/>
    <property type="match status" value="1"/>
</dbReference>
<keyword evidence="3" id="KW-1003">Cell membrane</keyword>
<keyword evidence="6" id="KW-1133">Transmembrane helix</keyword>
<name>A0A6J6HC37_9ZZZZ</name>
<proteinExistence type="predicted"/>
<protein>
    <submittedName>
        <fullName evidence="10">Unannotated protein</fullName>
    </submittedName>
</protein>
<organism evidence="10">
    <name type="scientific">freshwater metagenome</name>
    <dbReference type="NCBI Taxonomy" id="449393"/>
    <lineage>
        <taxon>unclassified sequences</taxon>
        <taxon>metagenomes</taxon>
        <taxon>ecological metagenomes</taxon>
    </lineage>
</organism>
<dbReference type="EMBL" id="CAEZUP010000042">
    <property type="protein sequence ID" value="CAB4610997.1"/>
    <property type="molecule type" value="Genomic_DNA"/>
</dbReference>
<evidence type="ECO:0000256" key="6">
    <source>
        <dbReference type="ARBA" id="ARBA00022989"/>
    </source>
</evidence>
<dbReference type="InterPro" id="IPR018448">
    <property type="entry name" value="TatB"/>
</dbReference>
<keyword evidence="4" id="KW-0812">Transmembrane</keyword>
<evidence type="ECO:0000256" key="3">
    <source>
        <dbReference type="ARBA" id="ARBA00022475"/>
    </source>
</evidence>
<dbReference type="GO" id="GO:0016020">
    <property type="term" value="C:membrane"/>
    <property type="evidence" value="ECO:0007669"/>
    <property type="project" value="UniProtKB-SubCell"/>
</dbReference>
<feature type="compositionally biased region" description="Basic and acidic residues" evidence="9">
    <location>
        <begin position="66"/>
        <end position="75"/>
    </location>
</feature>
<evidence type="ECO:0000256" key="7">
    <source>
        <dbReference type="ARBA" id="ARBA00023010"/>
    </source>
</evidence>
<feature type="region of interest" description="Disordered" evidence="9">
    <location>
        <begin position="57"/>
        <end position="121"/>
    </location>
</feature>
<dbReference type="Gene3D" id="1.20.5.3310">
    <property type="match status" value="1"/>
</dbReference>
<evidence type="ECO:0000256" key="4">
    <source>
        <dbReference type="ARBA" id="ARBA00022692"/>
    </source>
</evidence>
<gene>
    <name evidence="10" type="ORF">UFOPK1835_01088</name>
</gene>
<evidence type="ECO:0000256" key="8">
    <source>
        <dbReference type="ARBA" id="ARBA00023136"/>
    </source>
</evidence>
<keyword evidence="5" id="KW-0653">Protein transport</keyword>
<keyword evidence="2" id="KW-0813">Transport</keyword>
<dbReference type="PRINTS" id="PR01506">
    <property type="entry name" value="TATBPROTEIN"/>
</dbReference>
<evidence type="ECO:0000256" key="2">
    <source>
        <dbReference type="ARBA" id="ARBA00022448"/>
    </source>
</evidence>
<feature type="compositionally biased region" description="Polar residues" evidence="9">
    <location>
        <begin position="111"/>
        <end position="121"/>
    </location>
</feature>
<dbReference type="Pfam" id="PF02416">
    <property type="entry name" value="TatA_B_E"/>
    <property type="match status" value="1"/>
</dbReference>
<reference evidence="10" key="1">
    <citation type="submission" date="2020-05" db="EMBL/GenBank/DDBJ databases">
        <authorList>
            <person name="Chiriac C."/>
            <person name="Salcher M."/>
            <person name="Ghai R."/>
            <person name="Kavagutti S V."/>
        </authorList>
    </citation>
    <scope>NUCLEOTIDE SEQUENCE</scope>
</reference>
<keyword evidence="8" id="KW-0472">Membrane</keyword>
<sequence>MFNVGGGEIIVVLLLALVVLGPDKLPEAARKAGKFLHEFRRMTSGFQEEVRSAMDLGSLSVTPKDNALDRTEPGPRLKPSTSSAPADRAPDLPKTFSADVVPNVAPDTAGDSVQQDRGSDA</sequence>
<dbReference type="GO" id="GO:0043953">
    <property type="term" value="P:protein transport by the Tat complex"/>
    <property type="evidence" value="ECO:0007669"/>
    <property type="project" value="InterPro"/>
</dbReference>
<dbReference type="PANTHER" id="PTHR33162">
    <property type="entry name" value="SEC-INDEPENDENT PROTEIN TRANSLOCASE PROTEIN TATA, CHLOROPLASTIC"/>
    <property type="match status" value="1"/>
</dbReference>
<dbReference type="PANTHER" id="PTHR33162:SF1">
    <property type="entry name" value="SEC-INDEPENDENT PROTEIN TRANSLOCASE PROTEIN TATA, CHLOROPLASTIC"/>
    <property type="match status" value="1"/>
</dbReference>